<dbReference type="PANTHER" id="PTHR11552:SF147">
    <property type="entry name" value="CHOLINE DEHYDROGENASE, MITOCHONDRIAL"/>
    <property type="match status" value="1"/>
</dbReference>
<name>A0A9P0MSR7_NEZVI</name>
<sequence>MALVDITSEVSLQHWYIANPCPGHTTGRAGVVFRNLINTIMVSQCALASPCMFPDDFGPFMGQSCGGNCVQFDFIIVGGGTAGCILANRLSEIETWSILLLEAGGDPPISSDVPKFYMSQQLSCIDWKFKTEKEEGMYQAMIGQRNLWAAGKVLGGSSTIGRMQYHRGHPSDYNLWARLGNTGWSYQELLHYFKKAEDMRDKEVMACPEINQYHGIGGYLSLDKFRSREVLVDHIKDAARELTYEDIRDSNGPIATGFFSAHATLKDGERLSTAKAYLSPIRDRPNIFVAKYSHVTKILFNGKRAVGVEYKWRNETKLRTAMVKKEIIITAGTINTAKLLMLSGIGPARHLGKLGIPVLSDLRVGCNLQDHVTFGGAVMTLNKTKKASSPFQHLDSAYEYLSRRSGHFASIHESEVLGLVGIHDDEEPDLEMFHLFIRQNDMTTFNMWASTLNLTPDVREMFIKLILDYDLLIIMPIILRPASRGLVQLRSCDPFDPPVIFSGHLREDSDVDQMLSGIKFVTLMADTVALRRHEAEMKRINFPGCCDEEFNTDGYWTCALSHLATTFNDYVGTTKMGTSCDKTAVVDPQLRVYGVKGLRVADASIIPLIPSGNIMAAVVAIAEKASDMIKADWLTENALGRKTTCAPPCNISYPPKKPVQKPLKQDFLKTETGKQVLINPPTTPVVKIKV</sequence>
<evidence type="ECO:0000256" key="2">
    <source>
        <dbReference type="ARBA" id="ARBA00010790"/>
    </source>
</evidence>
<dbReference type="GO" id="GO:0016614">
    <property type="term" value="F:oxidoreductase activity, acting on CH-OH group of donors"/>
    <property type="evidence" value="ECO:0007669"/>
    <property type="project" value="InterPro"/>
</dbReference>
<gene>
    <name evidence="8" type="ORF">NEZAVI_LOCUS11843</name>
</gene>
<dbReference type="SUPFAM" id="SSF51905">
    <property type="entry name" value="FAD/NAD(P)-binding domain"/>
    <property type="match status" value="1"/>
</dbReference>
<keyword evidence="9" id="KW-1185">Reference proteome</keyword>
<dbReference type="InterPro" id="IPR000172">
    <property type="entry name" value="GMC_OxRdtase_N"/>
</dbReference>
<evidence type="ECO:0000256" key="4">
    <source>
        <dbReference type="ARBA" id="ARBA00022827"/>
    </source>
</evidence>
<evidence type="ECO:0000259" key="7">
    <source>
        <dbReference type="Pfam" id="PF05199"/>
    </source>
</evidence>
<comment type="similarity">
    <text evidence="2">Belongs to the GMC oxidoreductase family.</text>
</comment>
<accession>A0A9P0MSR7</accession>
<dbReference type="PANTHER" id="PTHR11552">
    <property type="entry name" value="GLUCOSE-METHANOL-CHOLINE GMC OXIDOREDUCTASE"/>
    <property type="match status" value="1"/>
</dbReference>
<dbReference type="EMBL" id="OV725081">
    <property type="protein sequence ID" value="CAH1403195.1"/>
    <property type="molecule type" value="Genomic_DNA"/>
</dbReference>
<feature type="binding site" evidence="5">
    <location>
        <position position="153"/>
    </location>
    <ligand>
        <name>FAD</name>
        <dbReference type="ChEBI" id="CHEBI:57692"/>
    </ligand>
</feature>
<dbReference type="OrthoDB" id="6578177at2759"/>
<feature type="binding site" evidence="5">
    <location>
        <position position="295"/>
    </location>
    <ligand>
        <name>FAD</name>
        <dbReference type="ChEBI" id="CHEBI:57692"/>
    </ligand>
</feature>
<evidence type="ECO:0000256" key="3">
    <source>
        <dbReference type="ARBA" id="ARBA00022630"/>
    </source>
</evidence>
<evidence type="ECO:0000259" key="6">
    <source>
        <dbReference type="Pfam" id="PF00732"/>
    </source>
</evidence>
<evidence type="ECO:0000256" key="1">
    <source>
        <dbReference type="ARBA" id="ARBA00001974"/>
    </source>
</evidence>
<dbReference type="GO" id="GO:0050660">
    <property type="term" value="F:flavin adenine dinucleotide binding"/>
    <property type="evidence" value="ECO:0007669"/>
    <property type="project" value="InterPro"/>
</dbReference>
<dbReference type="Proteomes" id="UP001152798">
    <property type="component" value="Chromosome 5"/>
</dbReference>
<proteinExistence type="inferred from homology"/>
<dbReference type="Pfam" id="PF05199">
    <property type="entry name" value="GMC_oxred_C"/>
    <property type="match status" value="1"/>
</dbReference>
<dbReference type="Gene3D" id="3.50.50.60">
    <property type="entry name" value="FAD/NAD(P)-binding domain"/>
    <property type="match status" value="1"/>
</dbReference>
<dbReference type="PIRSF" id="PIRSF000137">
    <property type="entry name" value="Alcohol_oxidase"/>
    <property type="match status" value="1"/>
</dbReference>
<dbReference type="AlphaFoldDB" id="A0A9P0MSR7"/>
<evidence type="ECO:0000256" key="5">
    <source>
        <dbReference type="PIRSR" id="PIRSR000137-2"/>
    </source>
</evidence>
<dbReference type="InterPro" id="IPR036188">
    <property type="entry name" value="FAD/NAD-bd_sf"/>
</dbReference>
<organism evidence="8 9">
    <name type="scientific">Nezara viridula</name>
    <name type="common">Southern green stink bug</name>
    <name type="synonym">Cimex viridulus</name>
    <dbReference type="NCBI Taxonomy" id="85310"/>
    <lineage>
        <taxon>Eukaryota</taxon>
        <taxon>Metazoa</taxon>
        <taxon>Ecdysozoa</taxon>
        <taxon>Arthropoda</taxon>
        <taxon>Hexapoda</taxon>
        <taxon>Insecta</taxon>
        <taxon>Pterygota</taxon>
        <taxon>Neoptera</taxon>
        <taxon>Paraneoptera</taxon>
        <taxon>Hemiptera</taxon>
        <taxon>Heteroptera</taxon>
        <taxon>Panheteroptera</taxon>
        <taxon>Pentatomomorpha</taxon>
        <taxon>Pentatomoidea</taxon>
        <taxon>Pentatomidae</taxon>
        <taxon>Pentatominae</taxon>
        <taxon>Nezara</taxon>
    </lineage>
</organism>
<evidence type="ECO:0000313" key="9">
    <source>
        <dbReference type="Proteomes" id="UP001152798"/>
    </source>
</evidence>
<protein>
    <submittedName>
        <fullName evidence="8">Uncharacterized protein</fullName>
    </submittedName>
</protein>
<reference evidence="8" key="1">
    <citation type="submission" date="2022-01" db="EMBL/GenBank/DDBJ databases">
        <authorList>
            <person name="King R."/>
        </authorList>
    </citation>
    <scope>NUCLEOTIDE SEQUENCE</scope>
</reference>
<comment type="cofactor">
    <cofactor evidence="1 5">
        <name>FAD</name>
        <dbReference type="ChEBI" id="CHEBI:57692"/>
    </cofactor>
</comment>
<dbReference type="SUPFAM" id="SSF54373">
    <property type="entry name" value="FAD-linked reductases, C-terminal domain"/>
    <property type="match status" value="1"/>
</dbReference>
<evidence type="ECO:0000313" key="8">
    <source>
        <dbReference type="EMBL" id="CAH1403195.1"/>
    </source>
</evidence>
<keyword evidence="3" id="KW-0285">Flavoprotein</keyword>
<dbReference type="InterPro" id="IPR007867">
    <property type="entry name" value="GMC_OxRtase_C"/>
</dbReference>
<feature type="domain" description="Glucose-methanol-choline oxidoreductase C-terminal" evidence="7">
    <location>
        <begin position="481"/>
        <end position="622"/>
    </location>
</feature>
<feature type="domain" description="Glucose-methanol-choline oxidoreductase N-terminal" evidence="6">
    <location>
        <begin position="72"/>
        <end position="372"/>
    </location>
</feature>
<keyword evidence="4 5" id="KW-0274">FAD</keyword>
<dbReference type="InterPro" id="IPR012132">
    <property type="entry name" value="GMC_OxRdtase"/>
</dbReference>
<dbReference type="Gene3D" id="3.30.560.10">
    <property type="entry name" value="Glucose Oxidase, domain 3"/>
    <property type="match status" value="1"/>
</dbReference>
<dbReference type="Pfam" id="PF00732">
    <property type="entry name" value="GMC_oxred_N"/>
    <property type="match status" value="1"/>
</dbReference>